<feature type="chain" id="PRO_5009635327" evidence="2">
    <location>
        <begin position="25"/>
        <end position="252"/>
    </location>
</feature>
<evidence type="ECO:0000256" key="2">
    <source>
        <dbReference type="SAM" id="SignalP"/>
    </source>
</evidence>
<dbReference type="InterPro" id="IPR001638">
    <property type="entry name" value="Solute-binding_3/MltF_N"/>
</dbReference>
<evidence type="ECO:0000256" key="1">
    <source>
        <dbReference type="ARBA" id="ARBA00022729"/>
    </source>
</evidence>
<dbReference type="Gene3D" id="3.40.190.10">
    <property type="entry name" value="Periplasmic binding protein-like II"/>
    <property type="match status" value="2"/>
</dbReference>
<feature type="signal peptide" evidence="2">
    <location>
        <begin position="1"/>
        <end position="24"/>
    </location>
</feature>
<accession>A0A1J5MQY5</accession>
<dbReference type="SUPFAM" id="SSF53850">
    <property type="entry name" value="Periplasmic binding protein-like II"/>
    <property type="match status" value="1"/>
</dbReference>
<comment type="caution">
    <text evidence="4">The sequence shown here is derived from an EMBL/GenBank/DDBJ whole genome shotgun (WGS) entry which is preliminary data.</text>
</comment>
<dbReference type="PANTHER" id="PTHR35936:SF6">
    <property type="entry name" value="AMINO ACID ABC TRANSPORTER SUBSTRATE-BINDING PAAT FAMILY PROTEIN"/>
    <property type="match status" value="1"/>
</dbReference>
<keyword evidence="5" id="KW-1185">Reference proteome</keyword>
<dbReference type="AlphaFoldDB" id="A0A1J5MQY5"/>
<evidence type="ECO:0000313" key="4">
    <source>
        <dbReference type="EMBL" id="OIQ49014.1"/>
    </source>
</evidence>
<dbReference type="Pfam" id="PF00497">
    <property type="entry name" value="SBP_bac_3"/>
    <property type="match status" value="1"/>
</dbReference>
<reference evidence="4 5" key="1">
    <citation type="submission" date="2015-09" db="EMBL/GenBank/DDBJ databases">
        <title>Genome of Desulfovibrio dechloracetivorans BerOc1, a mercury methylating strain isolated from highly hydrocarbons and metals contaminated coastal sediments.</title>
        <authorList>
            <person name="Goni Urriza M."/>
            <person name="Gassie C."/>
            <person name="Bouchez O."/>
            <person name="Klopp C."/>
            <person name="Ranchou-Peyruse A."/>
            <person name="Remy G."/>
        </authorList>
    </citation>
    <scope>NUCLEOTIDE SEQUENCE [LARGE SCALE GENOMIC DNA]</scope>
    <source>
        <strain evidence="4 5">BerOc1</strain>
    </source>
</reference>
<dbReference type="Proteomes" id="UP000181901">
    <property type="component" value="Unassembled WGS sequence"/>
</dbReference>
<feature type="domain" description="Solute-binding protein family 3/N-terminal" evidence="3">
    <location>
        <begin position="28"/>
        <end position="246"/>
    </location>
</feature>
<gene>
    <name evidence="4" type="ORF">BerOc1_00933</name>
</gene>
<sequence length="252" mass="29034">MRIFPHIFLVLACLSGLFGARAFAQETLTIGVENKDWYSHYVWEGRTLVGLDPDIVRAVAGQLGYRVVFEPYPWSRVIRMAQDGTLDGVLDLALIRDREKRLHYVRTPITTEQTTFWIRKGNKVPFDGKFTPEIRLGLIRGADWTDRFAKMGTPTVQRFNSFEQAFQNLVADRIDMFASYLAPTRYHAGRLGYMDRIEPHAYTQPDMPYYIAFSDKPGHARLARRFDEKLKAFLASPDYGALMEQFDSRPAP</sequence>
<organism evidence="4 5">
    <name type="scientific">Pseudodesulfovibrio hydrargyri</name>
    <dbReference type="NCBI Taxonomy" id="2125990"/>
    <lineage>
        <taxon>Bacteria</taxon>
        <taxon>Pseudomonadati</taxon>
        <taxon>Thermodesulfobacteriota</taxon>
        <taxon>Desulfovibrionia</taxon>
        <taxon>Desulfovibrionales</taxon>
        <taxon>Desulfovibrionaceae</taxon>
    </lineage>
</organism>
<keyword evidence="1 2" id="KW-0732">Signal</keyword>
<dbReference type="PANTHER" id="PTHR35936">
    <property type="entry name" value="MEMBRANE-BOUND LYTIC MUREIN TRANSGLYCOSYLASE F"/>
    <property type="match status" value="1"/>
</dbReference>
<proteinExistence type="predicted"/>
<dbReference type="RefSeq" id="WP_071544569.1">
    <property type="nucleotide sequence ID" value="NZ_LKAQ01000004.1"/>
</dbReference>
<name>A0A1J5MQY5_9BACT</name>
<evidence type="ECO:0000259" key="3">
    <source>
        <dbReference type="Pfam" id="PF00497"/>
    </source>
</evidence>
<evidence type="ECO:0000313" key="5">
    <source>
        <dbReference type="Proteomes" id="UP000181901"/>
    </source>
</evidence>
<protein>
    <submittedName>
        <fullName evidence="4">Bacterial extracellular solute-binding protein, family 3</fullName>
    </submittedName>
</protein>
<dbReference type="EMBL" id="LKAQ01000004">
    <property type="protein sequence ID" value="OIQ49014.1"/>
    <property type="molecule type" value="Genomic_DNA"/>
</dbReference>